<keyword evidence="2" id="KW-0479">Metal-binding</keyword>
<sequence>MYHSLGGAILTTCHQLLRPTVTCTQATEEQTDSQFVKHIKYPSPAPIFKSKLTPPPDIDQAFYHVSKYPYSPVDPPFEYKEFSRYDHISPDVLCFQPYAKNPSALNHSLTLGLLIESSDIDGVTIPIPNIRISLTENNSMFLQGSIPILHVLKYIPSTQDANIFRLCTITVHSDESQPCGFALRDCSTVMVPRFDYQPFSIVEDRGFKKFVTALNPSYVLPNRKTISSCMIPAEYERCLNAVRHEVLSITNATLTTDNWTSTNVDNYLALTSHHISDDFELRSILLECSVMNSSHTSQNLALEINKIINKFHLNDKILIIVSDNANNIIGAITNELKMKHFGCFAHTLNLILQDALKLIQNLTDRIKSIITFFKRSTTSTAKLRDVQTNMGLNPKKLIQEVPTRWNSTYFMNQRIFELKDAVKTTIALINKNIPVLSEDEWKICSELVMILEPFEEVTRNMSGENFLTASQVIGFTNGLTSVCNSMKNEDLSTISNSVINQLLKGLKTRLINIENNKTIALATLLDPRFKLAVFTDEMAAESIKSYCTELMADIWRKKYQIAASTLVTETEEQRESQQEEKHPKFSIWTNLDKMITSKKKPSGSKTSAAIVELNRYLDEECINRKENPLLWWKQNQFCYPLLAQIVKKHFCVVATSVPCERLFSKAGNMITQRRTRLSTKRAEQLLFLNSNRYLIE</sequence>
<dbReference type="GO" id="GO:0005634">
    <property type="term" value="C:nucleus"/>
    <property type="evidence" value="ECO:0007669"/>
    <property type="project" value="UniProtKB-SubCell"/>
</dbReference>
<feature type="domain" description="HAT C-terminal dimerisation" evidence="6">
    <location>
        <begin position="612"/>
        <end position="691"/>
    </location>
</feature>
<dbReference type="GO" id="GO:0008270">
    <property type="term" value="F:zinc ion binding"/>
    <property type="evidence" value="ECO:0007669"/>
    <property type="project" value="UniProtKB-KW"/>
</dbReference>
<dbReference type="Pfam" id="PF25666">
    <property type="entry name" value="Partiti_capsid"/>
    <property type="match status" value="1"/>
</dbReference>
<dbReference type="PANTHER" id="PTHR46481:SF10">
    <property type="entry name" value="ZINC FINGER BED DOMAIN-CONTAINING PROTEIN 39"/>
    <property type="match status" value="1"/>
</dbReference>
<dbReference type="InterPro" id="IPR052035">
    <property type="entry name" value="ZnF_BED_domain_contain"/>
</dbReference>
<dbReference type="OrthoDB" id="10060245at2759"/>
<name>A0A9N9TDA1_DIABA</name>
<evidence type="ECO:0000313" key="8">
    <source>
        <dbReference type="Proteomes" id="UP001153709"/>
    </source>
</evidence>
<dbReference type="InterPro" id="IPR012337">
    <property type="entry name" value="RNaseH-like_sf"/>
</dbReference>
<evidence type="ECO:0000256" key="3">
    <source>
        <dbReference type="ARBA" id="ARBA00022771"/>
    </source>
</evidence>
<dbReference type="Pfam" id="PF05699">
    <property type="entry name" value="Dimer_Tnp_hAT"/>
    <property type="match status" value="1"/>
</dbReference>
<dbReference type="InterPro" id="IPR058242">
    <property type="entry name" value="Capsid_partitivirus"/>
</dbReference>
<proteinExistence type="predicted"/>
<reference evidence="7" key="1">
    <citation type="submission" date="2022-01" db="EMBL/GenBank/DDBJ databases">
        <authorList>
            <person name="King R."/>
        </authorList>
    </citation>
    <scope>NUCLEOTIDE SEQUENCE</scope>
</reference>
<keyword evidence="3" id="KW-0863">Zinc-finger</keyword>
<organism evidence="7 8">
    <name type="scientific">Diabrotica balteata</name>
    <name type="common">Banded cucumber beetle</name>
    <dbReference type="NCBI Taxonomy" id="107213"/>
    <lineage>
        <taxon>Eukaryota</taxon>
        <taxon>Metazoa</taxon>
        <taxon>Ecdysozoa</taxon>
        <taxon>Arthropoda</taxon>
        <taxon>Hexapoda</taxon>
        <taxon>Insecta</taxon>
        <taxon>Pterygota</taxon>
        <taxon>Neoptera</taxon>
        <taxon>Endopterygota</taxon>
        <taxon>Coleoptera</taxon>
        <taxon>Polyphaga</taxon>
        <taxon>Cucujiformia</taxon>
        <taxon>Chrysomeloidea</taxon>
        <taxon>Chrysomelidae</taxon>
        <taxon>Galerucinae</taxon>
        <taxon>Diabroticina</taxon>
        <taxon>Diabroticites</taxon>
        <taxon>Diabrotica</taxon>
    </lineage>
</organism>
<accession>A0A9N9TDA1</accession>
<evidence type="ECO:0000256" key="5">
    <source>
        <dbReference type="ARBA" id="ARBA00023242"/>
    </source>
</evidence>
<dbReference type="GO" id="GO:0046983">
    <property type="term" value="F:protein dimerization activity"/>
    <property type="evidence" value="ECO:0007669"/>
    <property type="project" value="InterPro"/>
</dbReference>
<dbReference type="AlphaFoldDB" id="A0A9N9TDA1"/>
<evidence type="ECO:0000259" key="6">
    <source>
        <dbReference type="Pfam" id="PF05699"/>
    </source>
</evidence>
<evidence type="ECO:0000256" key="1">
    <source>
        <dbReference type="ARBA" id="ARBA00004123"/>
    </source>
</evidence>
<evidence type="ECO:0000256" key="4">
    <source>
        <dbReference type="ARBA" id="ARBA00022833"/>
    </source>
</evidence>
<protein>
    <recommendedName>
        <fullName evidence="6">HAT C-terminal dimerisation domain-containing protein</fullName>
    </recommendedName>
</protein>
<comment type="subcellular location">
    <subcellularLocation>
        <location evidence="1">Nucleus</location>
    </subcellularLocation>
</comment>
<dbReference type="EMBL" id="OU898284">
    <property type="protein sequence ID" value="CAG9840808.1"/>
    <property type="molecule type" value="Genomic_DNA"/>
</dbReference>
<dbReference type="SUPFAM" id="SSF53098">
    <property type="entry name" value="Ribonuclease H-like"/>
    <property type="match status" value="1"/>
</dbReference>
<evidence type="ECO:0000313" key="7">
    <source>
        <dbReference type="EMBL" id="CAG9840808.1"/>
    </source>
</evidence>
<gene>
    <name evidence="7" type="ORF">DIABBA_LOCUS13431</name>
</gene>
<keyword evidence="5" id="KW-0539">Nucleus</keyword>
<evidence type="ECO:0000256" key="2">
    <source>
        <dbReference type="ARBA" id="ARBA00022723"/>
    </source>
</evidence>
<dbReference type="PANTHER" id="PTHR46481">
    <property type="entry name" value="ZINC FINGER BED DOMAIN-CONTAINING PROTEIN 4"/>
    <property type="match status" value="1"/>
</dbReference>
<keyword evidence="8" id="KW-1185">Reference proteome</keyword>
<dbReference type="SUPFAM" id="SSF140996">
    <property type="entry name" value="Hermes dimerisation domain"/>
    <property type="match status" value="1"/>
</dbReference>
<dbReference type="InterPro" id="IPR008906">
    <property type="entry name" value="HATC_C_dom"/>
</dbReference>
<dbReference type="Proteomes" id="UP001153709">
    <property type="component" value="Chromosome 9"/>
</dbReference>
<keyword evidence="4" id="KW-0862">Zinc</keyword>